<dbReference type="Proteomes" id="UP001642260">
    <property type="component" value="Unassembled WGS sequence"/>
</dbReference>
<dbReference type="GO" id="GO:0032981">
    <property type="term" value="P:mitochondrial respiratory chain complex I assembly"/>
    <property type="evidence" value="ECO:0007669"/>
    <property type="project" value="UniProtKB-ARBA"/>
</dbReference>
<dbReference type="AlphaFoldDB" id="A0ABC8L9F4"/>
<dbReference type="Gene3D" id="3.40.50.300">
    <property type="entry name" value="P-loop containing nucleotide triphosphate hydrolases"/>
    <property type="match status" value="1"/>
</dbReference>
<evidence type="ECO:0000256" key="8">
    <source>
        <dbReference type="ARBA" id="ARBA00023004"/>
    </source>
</evidence>
<keyword evidence="9" id="KW-0411">Iron-sulfur</keyword>
<keyword evidence="3" id="KW-0004">4Fe-4S</keyword>
<evidence type="ECO:0000313" key="14">
    <source>
        <dbReference type="Proteomes" id="UP001642260"/>
    </source>
</evidence>
<evidence type="ECO:0000256" key="10">
    <source>
        <dbReference type="ARBA" id="ARBA00023128"/>
    </source>
</evidence>
<dbReference type="InterPro" id="IPR000808">
    <property type="entry name" value="Mrp-like_CS"/>
</dbReference>
<keyword evidence="10" id="KW-0496">Mitochondrion</keyword>
<dbReference type="InterPro" id="IPR027417">
    <property type="entry name" value="P-loop_NTPase"/>
</dbReference>
<dbReference type="FunFam" id="3.40.50.300:FF:000709">
    <property type="entry name" value="Iron-sulfur protein NUBPL isoform X1"/>
    <property type="match status" value="1"/>
</dbReference>
<dbReference type="SUPFAM" id="SSF52540">
    <property type="entry name" value="P-loop containing nucleoside triphosphate hydrolases"/>
    <property type="match status" value="1"/>
</dbReference>
<comment type="subcellular location">
    <subcellularLocation>
        <location evidence="2">Mitochondrion</location>
    </subcellularLocation>
</comment>
<evidence type="ECO:0000256" key="7">
    <source>
        <dbReference type="ARBA" id="ARBA00022946"/>
    </source>
</evidence>
<dbReference type="EMBL" id="CAKOAT010472931">
    <property type="protein sequence ID" value="CAH8377643.1"/>
    <property type="molecule type" value="Genomic_DNA"/>
</dbReference>
<evidence type="ECO:0000256" key="6">
    <source>
        <dbReference type="ARBA" id="ARBA00022840"/>
    </source>
</evidence>
<dbReference type="PANTHER" id="PTHR42961">
    <property type="entry name" value="IRON-SULFUR PROTEIN NUBPL"/>
    <property type="match status" value="1"/>
</dbReference>
<keyword evidence="4" id="KW-0479">Metal-binding</keyword>
<keyword evidence="14" id="KW-1185">Reference proteome</keyword>
<sequence>MASAALLRSLRRRQIQAASVSAYKFSSASAGGRKTELRLLGVKDIIAVASGKGGVGKSSTAVNLAVALANKCNLKIGLLDADVYGPSVPIMMSINQKPQVNQDMKMIPVENYGVKCMSMGLLVEKDAPIVWRGPMVMSALAKMTRGVDWGDLDVLVVDMPPGTGDAQITISQNLKLSGAVIVSTPQDVALADANRGISMFDKVRVPILGLVENMSCFVCPHCNEASFIFGKEGARQMAAKKGLKLIGEIPLEMKIREGSDEGVPVVVSTPGSVVSKAYEDLAQNVVNALKELRDNPENEIQMKLNVPHSSHSS</sequence>
<dbReference type="PANTHER" id="PTHR42961:SF2">
    <property type="entry name" value="IRON-SULFUR PROTEIN NUBPL"/>
    <property type="match status" value="1"/>
</dbReference>
<accession>A0ABC8L9F4</accession>
<dbReference type="CDD" id="cd02037">
    <property type="entry name" value="Mrp_NBP35"/>
    <property type="match status" value="1"/>
</dbReference>
<dbReference type="GO" id="GO:0046872">
    <property type="term" value="F:metal ion binding"/>
    <property type="evidence" value="ECO:0007669"/>
    <property type="project" value="UniProtKB-KW"/>
</dbReference>
<gene>
    <name evidence="13" type="ORF">ERUC_LOCUS32579</name>
</gene>
<evidence type="ECO:0000256" key="12">
    <source>
        <dbReference type="ARBA" id="ARBA00081370"/>
    </source>
</evidence>
<evidence type="ECO:0000256" key="9">
    <source>
        <dbReference type="ARBA" id="ARBA00023014"/>
    </source>
</evidence>
<dbReference type="Pfam" id="PF10609">
    <property type="entry name" value="ParA"/>
    <property type="match status" value="1"/>
</dbReference>
<comment type="similarity">
    <text evidence="11">Belongs to the Mrp/NBP35 ATP-binding proteins family.</text>
</comment>
<dbReference type="InterPro" id="IPR033756">
    <property type="entry name" value="YlxH/NBP35"/>
</dbReference>
<keyword evidence="7" id="KW-0809">Transit peptide</keyword>
<keyword evidence="5" id="KW-0547">Nucleotide-binding</keyword>
<evidence type="ECO:0000256" key="11">
    <source>
        <dbReference type="ARBA" id="ARBA00024036"/>
    </source>
</evidence>
<evidence type="ECO:0000256" key="4">
    <source>
        <dbReference type="ARBA" id="ARBA00022723"/>
    </source>
</evidence>
<protein>
    <recommendedName>
        <fullName evidence="12">Nucleotide-binding protein-like</fullName>
    </recommendedName>
</protein>
<dbReference type="GO" id="GO:0051539">
    <property type="term" value="F:4 iron, 4 sulfur cluster binding"/>
    <property type="evidence" value="ECO:0007669"/>
    <property type="project" value="UniProtKB-KW"/>
</dbReference>
<comment type="cofactor">
    <cofactor evidence="1">
        <name>[4Fe-4S] cluster</name>
        <dbReference type="ChEBI" id="CHEBI:49883"/>
    </cofactor>
</comment>
<evidence type="ECO:0000256" key="3">
    <source>
        <dbReference type="ARBA" id="ARBA00022485"/>
    </source>
</evidence>
<keyword evidence="8" id="KW-0408">Iron</keyword>
<evidence type="ECO:0000256" key="1">
    <source>
        <dbReference type="ARBA" id="ARBA00001966"/>
    </source>
</evidence>
<dbReference type="InterPro" id="IPR019591">
    <property type="entry name" value="Mrp/NBP35_ATP-bd"/>
</dbReference>
<dbReference type="HAMAP" id="MF_02040">
    <property type="entry name" value="Mrp_NBP35"/>
    <property type="match status" value="1"/>
</dbReference>
<proteinExistence type="inferred from homology"/>
<dbReference type="PROSITE" id="PS01215">
    <property type="entry name" value="MRP"/>
    <property type="match status" value="1"/>
</dbReference>
<comment type="caution">
    <text evidence="13">The sequence shown here is derived from an EMBL/GenBank/DDBJ whole genome shotgun (WGS) entry which is preliminary data.</text>
</comment>
<evidence type="ECO:0000256" key="5">
    <source>
        <dbReference type="ARBA" id="ARBA00022741"/>
    </source>
</evidence>
<keyword evidence="6" id="KW-0067">ATP-binding</keyword>
<name>A0ABC8L9F4_ERUVS</name>
<dbReference type="InterPro" id="IPR044304">
    <property type="entry name" value="NUBPL-like"/>
</dbReference>
<evidence type="ECO:0000256" key="2">
    <source>
        <dbReference type="ARBA" id="ARBA00004173"/>
    </source>
</evidence>
<reference evidence="13 14" key="1">
    <citation type="submission" date="2022-03" db="EMBL/GenBank/DDBJ databases">
        <authorList>
            <person name="Macdonald S."/>
            <person name="Ahmed S."/>
            <person name="Newling K."/>
        </authorList>
    </citation>
    <scope>NUCLEOTIDE SEQUENCE [LARGE SCALE GENOMIC DNA]</scope>
</reference>
<dbReference type="GO" id="GO:0005759">
    <property type="term" value="C:mitochondrial matrix"/>
    <property type="evidence" value="ECO:0007669"/>
    <property type="project" value="UniProtKB-ARBA"/>
</dbReference>
<evidence type="ECO:0000313" key="13">
    <source>
        <dbReference type="EMBL" id="CAH8377643.1"/>
    </source>
</evidence>
<organism evidence="13 14">
    <name type="scientific">Eruca vesicaria subsp. sativa</name>
    <name type="common">Garden rocket</name>
    <name type="synonym">Eruca sativa</name>
    <dbReference type="NCBI Taxonomy" id="29727"/>
    <lineage>
        <taxon>Eukaryota</taxon>
        <taxon>Viridiplantae</taxon>
        <taxon>Streptophyta</taxon>
        <taxon>Embryophyta</taxon>
        <taxon>Tracheophyta</taxon>
        <taxon>Spermatophyta</taxon>
        <taxon>Magnoliopsida</taxon>
        <taxon>eudicotyledons</taxon>
        <taxon>Gunneridae</taxon>
        <taxon>Pentapetalae</taxon>
        <taxon>rosids</taxon>
        <taxon>malvids</taxon>
        <taxon>Brassicales</taxon>
        <taxon>Brassicaceae</taxon>
        <taxon>Brassiceae</taxon>
        <taxon>Eruca</taxon>
    </lineage>
</organism>
<dbReference type="GO" id="GO:0005524">
    <property type="term" value="F:ATP binding"/>
    <property type="evidence" value="ECO:0007669"/>
    <property type="project" value="UniProtKB-KW"/>
</dbReference>